<reference evidence="10" key="1">
    <citation type="submission" date="2022-05" db="EMBL/GenBank/DDBJ databases">
        <title>Schlegelella sp. nov., isolated from mangrove soil.</title>
        <authorList>
            <person name="Liu Y."/>
            <person name="Ge X."/>
            <person name="Liu W."/>
        </authorList>
    </citation>
    <scope>NUCLEOTIDE SEQUENCE</scope>
    <source>
        <strain evidence="10">S2-27</strain>
    </source>
</reference>
<dbReference type="Pfam" id="PF03737">
    <property type="entry name" value="RraA-like"/>
    <property type="match status" value="1"/>
</dbReference>
<dbReference type="PANTHER" id="PTHR33254">
    <property type="entry name" value="4-HYDROXY-4-METHYL-2-OXOGLUTARATE ALDOLASE 3-RELATED"/>
    <property type="match status" value="1"/>
</dbReference>
<comment type="catalytic activity">
    <reaction evidence="1 9">
        <text>4-hydroxy-4-methyl-2-oxoglutarate = 2 pyruvate</text>
        <dbReference type="Rhea" id="RHEA:22748"/>
        <dbReference type="ChEBI" id="CHEBI:15361"/>
        <dbReference type="ChEBI" id="CHEBI:58276"/>
        <dbReference type="EC" id="4.1.3.17"/>
    </reaction>
</comment>
<dbReference type="Gene3D" id="3.50.30.40">
    <property type="entry name" value="Ribonuclease E inhibitor RraA/RraA-like"/>
    <property type="match status" value="1"/>
</dbReference>
<evidence type="ECO:0000256" key="5">
    <source>
        <dbReference type="ARBA" id="ARBA00022723"/>
    </source>
</evidence>
<evidence type="ECO:0000256" key="3">
    <source>
        <dbReference type="ARBA" id="ARBA00008621"/>
    </source>
</evidence>
<dbReference type="NCBIfam" id="TIGR01935">
    <property type="entry name" value="NOT-MenG"/>
    <property type="match status" value="1"/>
</dbReference>
<dbReference type="NCBIfam" id="NF006875">
    <property type="entry name" value="PRK09372.1"/>
    <property type="match status" value="1"/>
</dbReference>
<name>A0ABT0YS03_9BURK</name>
<dbReference type="InterPro" id="IPR005493">
    <property type="entry name" value="RraA/RraA-like"/>
</dbReference>
<evidence type="ECO:0000256" key="6">
    <source>
        <dbReference type="ARBA" id="ARBA00023239"/>
    </source>
</evidence>
<dbReference type="InterPro" id="IPR036704">
    <property type="entry name" value="RraA/RraA-like_sf"/>
</dbReference>
<comment type="cofactor">
    <cofactor evidence="2 9">
        <name>a divalent metal cation</name>
        <dbReference type="ChEBI" id="CHEBI:60240"/>
    </cofactor>
</comment>
<protein>
    <recommendedName>
        <fullName evidence="9">4-hydroxy-4-methyl-2-oxoglutarate aldolase</fullName>
        <shortName evidence="9">HMG aldolase</shortName>
        <ecNumber evidence="9">4.1.1.112</ecNumber>
        <ecNumber evidence="9">4.1.3.17</ecNumber>
    </recommendedName>
    <alternativeName>
        <fullName evidence="9">Oxaloacetate decarboxylase</fullName>
    </alternativeName>
</protein>
<evidence type="ECO:0000256" key="2">
    <source>
        <dbReference type="ARBA" id="ARBA00001968"/>
    </source>
</evidence>
<evidence type="ECO:0000256" key="7">
    <source>
        <dbReference type="ARBA" id="ARBA00025046"/>
    </source>
</evidence>
<dbReference type="PANTHER" id="PTHR33254:SF4">
    <property type="entry name" value="4-HYDROXY-4-METHYL-2-OXOGLUTARATE ALDOLASE 3-RELATED"/>
    <property type="match status" value="1"/>
</dbReference>
<dbReference type="InterPro" id="IPR010203">
    <property type="entry name" value="RraA"/>
</dbReference>
<evidence type="ECO:0000256" key="1">
    <source>
        <dbReference type="ARBA" id="ARBA00001342"/>
    </source>
</evidence>
<evidence type="ECO:0000313" key="10">
    <source>
        <dbReference type="EMBL" id="MCM5681533.1"/>
    </source>
</evidence>
<evidence type="ECO:0000256" key="8">
    <source>
        <dbReference type="ARBA" id="ARBA00047973"/>
    </source>
</evidence>
<keyword evidence="11" id="KW-1185">Reference proteome</keyword>
<keyword evidence="5 9" id="KW-0479">Metal-binding</keyword>
<comment type="similarity">
    <text evidence="3 9">Belongs to the class II aldolase/RraA-like family.</text>
</comment>
<accession>A0ABT0YS03</accession>
<comment type="subunit">
    <text evidence="4 9">Homotrimer.</text>
</comment>
<comment type="catalytic activity">
    <reaction evidence="8 9">
        <text>oxaloacetate + H(+) = pyruvate + CO2</text>
        <dbReference type="Rhea" id="RHEA:15641"/>
        <dbReference type="ChEBI" id="CHEBI:15361"/>
        <dbReference type="ChEBI" id="CHEBI:15378"/>
        <dbReference type="ChEBI" id="CHEBI:16452"/>
        <dbReference type="ChEBI" id="CHEBI:16526"/>
        <dbReference type="EC" id="4.1.1.112"/>
    </reaction>
</comment>
<evidence type="ECO:0000313" key="11">
    <source>
        <dbReference type="Proteomes" id="UP001165541"/>
    </source>
</evidence>
<dbReference type="EC" id="4.1.1.112" evidence="9"/>
<dbReference type="CDD" id="cd16841">
    <property type="entry name" value="RraA_family"/>
    <property type="match status" value="1"/>
</dbReference>
<proteinExistence type="inferred from homology"/>
<dbReference type="EMBL" id="JAMKFE010000012">
    <property type="protein sequence ID" value="MCM5681533.1"/>
    <property type="molecule type" value="Genomic_DNA"/>
</dbReference>
<dbReference type="RefSeq" id="WP_251780013.1">
    <property type="nucleotide sequence ID" value="NZ_JAMKFE010000012.1"/>
</dbReference>
<sequence length="166" mass="17608">MTVPDFATCDLCDAHKNDTDGAFRVLPPVFRDFGKRRRFAGPVSTVKCHEDNTPVKAAVDEPGHGRVLVVDGGGSMRRALLGGNLGTAAAKNGWAGVVIDGCVRDVAELADCDTGIRALAAMPLPTEKRNEGQRDVAVQVQGVWVRPGEWLYADEDGIVVMPAPAA</sequence>
<comment type="function">
    <text evidence="7 9">Catalyzes the aldol cleavage of 4-hydroxy-4-methyl-2-oxoglutarate (HMG) into 2 molecules of pyruvate. Also contains a secondary oxaloacetate (OAA) decarboxylase activity due to the common pyruvate enolate transition state formed following C-C bond cleavage in the retro-aldol and decarboxylation reactions.</text>
</comment>
<evidence type="ECO:0000256" key="9">
    <source>
        <dbReference type="RuleBase" id="RU004338"/>
    </source>
</evidence>
<keyword evidence="6 9" id="KW-0456">Lyase</keyword>
<comment type="caution">
    <text evidence="10">The sequence shown here is derived from an EMBL/GenBank/DDBJ whole genome shotgun (WGS) entry which is preliminary data.</text>
</comment>
<dbReference type="EC" id="4.1.3.17" evidence="9"/>
<gene>
    <name evidence="10" type="primary">rraA</name>
    <name evidence="10" type="ORF">M8A51_18560</name>
</gene>
<dbReference type="SUPFAM" id="SSF89562">
    <property type="entry name" value="RraA-like"/>
    <property type="match status" value="1"/>
</dbReference>
<evidence type="ECO:0000256" key="4">
    <source>
        <dbReference type="ARBA" id="ARBA00011233"/>
    </source>
</evidence>
<organism evidence="10 11">
    <name type="scientific">Caldimonas mangrovi</name>
    <dbReference type="NCBI Taxonomy" id="2944811"/>
    <lineage>
        <taxon>Bacteria</taxon>
        <taxon>Pseudomonadati</taxon>
        <taxon>Pseudomonadota</taxon>
        <taxon>Betaproteobacteria</taxon>
        <taxon>Burkholderiales</taxon>
        <taxon>Sphaerotilaceae</taxon>
        <taxon>Caldimonas</taxon>
    </lineage>
</organism>
<dbReference type="Proteomes" id="UP001165541">
    <property type="component" value="Unassembled WGS sequence"/>
</dbReference>